<accession>A0A9C7UUI3</accession>
<organism evidence="11 12">
    <name type="scientific">Galdieria partita</name>
    <dbReference type="NCBI Taxonomy" id="83374"/>
    <lineage>
        <taxon>Eukaryota</taxon>
        <taxon>Rhodophyta</taxon>
        <taxon>Bangiophyceae</taxon>
        <taxon>Galdieriales</taxon>
        <taxon>Galdieriaceae</taxon>
        <taxon>Galdieria</taxon>
    </lineage>
</organism>
<feature type="domain" description="Metallo-beta-lactamase" evidence="10">
    <location>
        <begin position="86"/>
        <end position="253"/>
    </location>
</feature>
<comment type="pathway">
    <text evidence="3">Secondary metabolite metabolism; methylglyoxal degradation; (R)-lactate from methylglyoxal: step 2/2.</text>
</comment>
<dbReference type="InterPro" id="IPR017782">
    <property type="entry name" value="Hydroxyacylglutathione_Hdrlase"/>
</dbReference>
<dbReference type="Pfam" id="PF16123">
    <property type="entry name" value="HAGH_C"/>
    <property type="match status" value="1"/>
</dbReference>
<keyword evidence="6" id="KW-0479">Metal-binding</keyword>
<evidence type="ECO:0000256" key="6">
    <source>
        <dbReference type="ARBA" id="ARBA00022723"/>
    </source>
</evidence>
<dbReference type="NCBIfam" id="TIGR03413">
    <property type="entry name" value="GSH_gloB"/>
    <property type="match status" value="1"/>
</dbReference>
<dbReference type="InterPro" id="IPR036866">
    <property type="entry name" value="RibonucZ/Hydroxyglut_hydro"/>
</dbReference>
<name>A0A9C7UUI3_9RHOD</name>
<dbReference type="CDD" id="cd07723">
    <property type="entry name" value="hydroxyacylglutathione_hydrolase_MBL-fold"/>
    <property type="match status" value="1"/>
</dbReference>
<dbReference type="InterPro" id="IPR032282">
    <property type="entry name" value="HAGH_C"/>
</dbReference>
<dbReference type="EMBL" id="BQMJ01000078">
    <property type="protein sequence ID" value="GJQ15941.1"/>
    <property type="molecule type" value="Genomic_DNA"/>
</dbReference>
<evidence type="ECO:0000256" key="9">
    <source>
        <dbReference type="ARBA" id="ARBA00031044"/>
    </source>
</evidence>
<evidence type="ECO:0000256" key="7">
    <source>
        <dbReference type="ARBA" id="ARBA00022801"/>
    </source>
</evidence>
<dbReference type="PANTHER" id="PTHR11935:SF94">
    <property type="entry name" value="TENZING NORGAY, ISOFORM C"/>
    <property type="match status" value="1"/>
</dbReference>
<evidence type="ECO:0000313" key="12">
    <source>
        <dbReference type="Proteomes" id="UP001061958"/>
    </source>
</evidence>
<keyword evidence="8" id="KW-0862">Zinc</keyword>
<evidence type="ECO:0000256" key="8">
    <source>
        <dbReference type="ARBA" id="ARBA00022833"/>
    </source>
</evidence>
<dbReference type="SUPFAM" id="SSF56281">
    <property type="entry name" value="Metallo-hydrolase/oxidoreductase"/>
    <property type="match status" value="1"/>
</dbReference>
<comment type="cofactor">
    <cofactor evidence="2">
        <name>Zn(2+)</name>
        <dbReference type="ChEBI" id="CHEBI:29105"/>
    </cofactor>
</comment>
<sequence>MMLRLGYYKSAFQGVVVWASKRYFTKYSTHKFVCTPCGHISFGGLRTKRLKQPDSRKLFASLSPQKYYSSSISENVQVRTIPVLRDNYSYLLIDKRHKVAAAVDPVEPTKVTRAAEEEGVRLVAVLTTHKHWDHSGGNEELLEMYPSLNIFGSSYETVPGTTHRVGRGDVFQFHTPSCLDVYVFCTPCHTRGHLLYFIKERDATDSTAILFSGDTLFVGGCGRFFEGSSEDMLQNIEQVVHKFPRNTLMFCGHEYTVKNLEFALQMEPNNQILKNKYEWAKKQLELGKFTVPSTLEEEYLYNPFLRYGEVSIQQAVQQSEPAKVLAELRKRKDVF</sequence>
<comment type="similarity">
    <text evidence="4">Belongs to the metallo-beta-lactamase superfamily. Glyoxalase II family.</text>
</comment>
<reference evidence="11" key="1">
    <citation type="journal article" date="2022" name="Proc. Natl. Acad. Sci. U.S.A.">
        <title>Life cycle and functional genomics of the unicellular red alga Galdieria for elucidating algal and plant evolution and industrial use.</title>
        <authorList>
            <person name="Hirooka S."/>
            <person name="Itabashi T."/>
            <person name="Ichinose T.M."/>
            <person name="Onuma R."/>
            <person name="Fujiwara T."/>
            <person name="Yamashita S."/>
            <person name="Jong L.W."/>
            <person name="Tomita R."/>
            <person name="Iwane A.H."/>
            <person name="Miyagishima S.Y."/>
        </authorList>
    </citation>
    <scope>NUCLEOTIDE SEQUENCE</scope>
    <source>
        <strain evidence="11">NBRC 102759</strain>
    </source>
</reference>
<proteinExistence type="inferred from homology"/>
<dbReference type="GO" id="GO:0046872">
    <property type="term" value="F:metal ion binding"/>
    <property type="evidence" value="ECO:0007669"/>
    <property type="project" value="UniProtKB-KW"/>
</dbReference>
<protein>
    <recommendedName>
        <fullName evidence="5">hydroxyacylglutathione hydrolase</fullName>
        <ecNumber evidence="5">3.1.2.6</ecNumber>
    </recommendedName>
    <alternativeName>
        <fullName evidence="9">Glyoxalase II</fullName>
    </alternativeName>
</protein>
<dbReference type="InterPro" id="IPR001279">
    <property type="entry name" value="Metallo-B-lactamas"/>
</dbReference>
<evidence type="ECO:0000256" key="1">
    <source>
        <dbReference type="ARBA" id="ARBA00001623"/>
    </source>
</evidence>
<dbReference type="AlphaFoldDB" id="A0A9C7UUI3"/>
<dbReference type="GO" id="GO:0004416">
    <property type="term" value="F:hydroxyacylglutathione hydrolase activity"/>
    <property type="evidence" value="ECO:0007669"/>
    <property type="project" value="UniProtKB-EC"/>
</dbReference>
<evidence type="ECO:0000256" key="2">
    <source>
        <dbReference type="ARBA" id="ARBA00001947"/>
    </source>
</evidence>
<keyword evidence="7" id="KW-0378">Hydrolase</keyword>
<dbReference type="EC" id="3.1.2.6" evidence="5"/>
<evidence type="ECO:0000256" key="3">
    <source>
        <dbReference type="ARBA" id="ARBA00004963"/>
    </source>
</evidence>
<evidence type="ECO:0000313" key="11">
    <source>
        <dbReference type="EMBL" id="GJQ15941.1"/>
    </source>
</evidence>
<dbReference type="SMART" id="SM00849">
    <property type="entry name" value="Lactamase_B"/>
    <property type="match status" value="1"/>
</dbReference>
<evidence type="ECO:0000256" key="4">
    <source>
        <dbReference type="ARBA" id="ARBA00006759"/>
    </source>
</evidence>
<dbReference type="Gene3D" id="3.60.15.10">
    <property type="entry name" value="Ribonuclease Z/Hydroxyacylglutathione hydrolase-like"/>
    <property type="match status" value="1"/>
</dbReference>
<comment type="caution">
    <text evidence="11">The sequence shown here is derived from an EMBL/GenBank/DDBJ whole genome shotgun (WGS) entry which is preliminary data.</text>
</comment>
<dbReference type="HAMAP" id="MF_01374">
    <property type="entry name" value="Glyoxalase_2"/>
    <property type="match status" value="1"/>
</dbReference>
<evidence type="ECO:0000256" key="5">
    <source>
        <dbReference type="ARBA" id="ARBA00011917"/>
    </source>
</evidence>
<dbReference type="InterPro" id="IPR035680">
    <property type="entry name" value="Clx_II_MBL"/>
</dbReference>
<gene>
    <name evidence="11" type="ORF">GpartN1_g7732.t1</name>
</gene>
<dbReference type="OrthoDB" id="515692at2759"/>
<dbReference type="PANTHER" id="PTHR11935">
    <property type="entry name" value="BETA LACTAMASE DOMAIN"/>
    <property type="match status" value="1"/>
</dbReference>
<evidence type="ECO:0000259" key="10">
    <source>
        <dbReference type="SMART" id="SM00849"/>
    </source>
</evidence>
<dbReference type="Pfam" id="PF00753">
    <property type="entry name" value="Lactamase_B"/>
    <property type="match status" value="1"/>
</dbReference>
<dbReference type="GO" id="GO:0019243">
    <property type="term" value="P:methylglyoxal catabolic process to D-lactate via S-lactoyl-glutathione"/>
    <property type="evidence" value="ECO:0007669"/>
    <property type="project" value="InterPro"/>
</dbReference>
<dbReference type="Proteomes" id="UP001061958">
    <property type="component" value="Unassembled WGS sequence"/>
</dbReference>
<comment type="catalytic activity">
    <reaction evidence="1">
        <text>an S-(2-hydroxyacyl)glutathione + H2O = a 2-hydroxy carboxylate + glutathione + H(+)</text>
        <dbReference type="Rhea" id="RHEA:21864"/>
        <dbReference type="ChEBI" id="CHEBI:15377"/>
        <dbReference type="ChEBI" id="CHEBI:15378"/>
        <dbReference type="ChEBI" id="CHEBI:57925"/>
        <dbReference type="ChEBI" id="CHEBI:58896"/>
        <dbReference type="ChEBI" id="CHEBI:71261"/>
        <dbReference type="EC" id="3.1.2.6"/>
    </reaction>
</comment>
<keyword evidence="12" id="KW-1185">Reference proteome</keyword>
<reference evidence="11" key="2">
    <citation type="submission" date="2022-01" db="EMBL/GenBank/DDBJ databases">
        <authorList>
            <person name="Hirooka S."/>
            <person name="Miyagishima S.Y."/>
        </authorList>
    </citation>
    <scope>NUCLEOTIDE SEQUENCE</scope>
    <source>
        <strain evidence="11">NBRC 102759</strain>
    </source>
</reference>